<protein>
    <submittedName>
        <fullName evidence="1">Uncharacterized protein</fullName>
    </submittedName>
</protein>
<evidence type="ECO:0000313" key="1">
    <source>
        <dbReference type="EMBL" id="KAH7865339.1"/>
    </source>
</evidence>
<name>A0ACB7ZHP3_9ERIC</name>
<dbReference type="Proteomes" id="UP000828048">
    <property type="component" value="Chromosome 9"/>
</dbReference>
<keyword evidence="2" id="KW-1185">Reference proteome</keyword>
<accession>A0ACB7ZHP3</accession>
<organism evidence="1 2">
    <name type="scientific">Vaccinium darrowii</name>
    <dbReference type="NCBI Taxonomy" id="229202"/>
    <lineage>
        <taxon>Eukaryota</taxon>
        <taxon>Viridiplantae</taxon>
        <taxon>Streptophyta</taxon>
        <taxon>Embryophyta</taxon>
        <taxon>Tracheophyta</taxon>
        <taxon>Spermatophyta</taxon>
        <taxon>Magnoliopsida</taxon>
        <taxon>eudicotyledons</taxon>
        <taxon>Gunneridae</taxon>
        <taxon>Pentapetalae</taxon>
        <taxon>asterids</taxon>
        <taxon>Ericales</taxon>
        <taxon>Ericaceae</taxon>
        <taxon>Vaccinioideae</taxon>
        <taxon>Vaccinieae</taxon>
        <taxon>Vaccinium</taxon>
    </lineage>
</organism>
<reference evidence="1 2" key="1">
    <citation type="journal article" date="2021" name="Hortic Res">
        <title>High-quality reference genome and annotation aids understanding of berry development for evergreen blueberry (Vaccinium darrowii).</title>
        <authorList>
            <person name="Yu J."/>
            <person name="Hulse-Kemp A.M."/>
            <person name="Babiker E."/>
            <person name="Staton M."/>
        </authorList>
    </citation>
    <scope>NUCLEOTIDE SEQUENCE [LARGE SCALE GENOMIC DNA]</scope>
    <source>
        <strain evidence="2">cv. NJ 8807/NJ 8810</strain>
        <tissue evidence="1">Young leaf</tissue>
    </source>
</reference>
<proteinExistence type="predicted"/>
<gene>
    <name evidence="1" type="ORF">Vadar_005348</name>
</gene>
<evidence type="ECO:0000313" key="2">
    <source>
        <dbReference type="Proteomes" id="UP000828048"/>
    </source>
</evidence>
<comment type="caution">
    <text evidence="1">The sequence shown here is derived from an EMBL/GenBank/DDBJ whole genome shotgun (WGS) entry which is preliminary data.</text>
</comment>
<dbReference type="EMBL" id="CM037159">
    <property type="protein sequence ID" value="KAH7865339.1"/>
    <property type="molecule type" value="Genomic_DNA"/>
</dbReference>
<sequence length="302" mass="34602">MNSHGSATVFVDNLPVQIRKIWVYNLFSKYGKIRDIYIPNKKSKVSGRSFGFVRFVLIKDAEEAIAEVNNSWYWGMKLRANFARFQRKEDIHIGGSNGAEIWKQNDIQRSIWHHNNGNPNRAEAWKHNAHTNQDNGVIEEVTFRIIKQSLVHSPTELVLEKQVPTQDEDEQRELIRDSPNDVEGNKSSMGNDDEMEFSKANQMEKPVINEFLVSAGVVFIWCCCLVSWLFCYLGMSFAATAVLWSSAAFRFSAAPDVWVSLKSLLSFTAGVASMWFGFSVILCYCCWSCWSYALTEEFIWSC</sequence>